<evidence type="ECO:0000256" key="6">
    <source>
        <dbReference type="ARBA" id="ARBA00023224"/>
    </source>
</evidence>
<keyword evidence="15" id="KW-1185">Reference proteome</keyword>
<gene>
    <name evidence="14" type="ORF">SAMN05421508_10448</name>
</gene>
<dbReference type="SUPFAM" id="SSF58104">
    <property type="entry name" value="Methyl-accepting chemotaxis protein (MCP) signaling domain"/>
    <property type="match status" value="1"/>
</dbReference>
<sequence>MRLKDAPVAAKIWGPIFVLFLALVIGMGVAILQTRAVMTTERHARLISITDVAKTIVTGFHTLAAKGEISEAEAQEQAKAALRAARFDGTEYVFVYDQKGTSLVMGPKPEMEGQNLIDMRDPTGKPMLRDLLTAAAQGGGLVPYMWPKPGSEKPVDKVSYAVAFEPWGWMIGTGLYVDDLEAAFWRNVGTFGGTAVVFIAVLGAIVFFVVRSITRPLGATTAALQRLAHGDTDVTVQAEDRKDEVGQLIHALQVFRENALERARLEQQQREAEENARAERRRMMLQMADQFEGQVGQILMEVSETAHAMESTAESMREAADQVAHQSSAVASGAEESSASVQTVAAATEELSAAIAEIQRQVTDVSGVVGEVTRDAQDGDRMVAKLSDAAGRISEVVSLIDDIASQTNLLALNATIEAARAGEAGKGFAVVASEVKALATQTSRATGEIAEQIAAVQDETKATVAAIQHIATRVSGLAAVTEAIAAAIEQQNAATREIARNVAQASAGTTEVSRNIGGVSQAADETDQAAASVEDAAHGVAARADRLTAEIKAMLDQIRAA</sequence>
<feature type="coiled-coil region" evidence="9">
    <location>
        <begin position="255"/>
        <end position="282"/>
    </location>
</feature>
<evidence type="ECO:0000256" key="10">
    <source>
        <dbReference type="SAM" id="MobiDB-lite"/>
    </source>
</evidence>
<dbReference type="Pfam" id="PF17200">
    <property type="entry name" value="sCache_2"/>
    <property type="match status" value="1"/>
</dbReference>
<keyword evidence="9" id="KW-0175">Coiled coil</keyword>
<feature type="region of interest" description="Disordered" evidence="10">
    <location>
        <begin position="309"/>
        <end position="331"/>
    </location>
</feature>
<keyword evidence="6 8" id="KW-0807">Transducer</keyword>
<evidence type="ECO:0000256" key="9">
    <source>
        <dbReference type="SAM" id="Coils"/>
    </source>
</evidence>
<name>A0A286GGH2_9PROT</name>
<dbReference type="Gene3D" id="1.10.287.950">
    <property type="entry name" value="Methyl-accepting chemotaxis protein"/>
    <property type="match status" value="1"/>
</dbReference>
<keyword evidence="5 11" id="KW-0472">Membrane</keyword>
<evidence type="ECO:0000256" key="11">
    <source>
        <dbReference type="SAM" id="Phobius"/>
    </source>
</evidence>
<comment type="similarity">
    <text evidence="7">Belongs to the methyl-accepting chemotaxis (MCP) protein family.</text>
</comment>
<evidence type="ECO:0000256" key="5">
    <source>
        <dbReference type="ARBA" id="ARBA00023136"/>
    </source>
</evidence>
<dbReference type="SMART" id="SM00283">
    <property type="entry name" value="MA"/>
    <property type="match status" value="1"/>
</dbReference>
<feature type="transmembrane region" description="Helical" evidence="11">
    <location>
        <begin position="12"/>
        <end position="32"/>
    </location>
</feature>
<evidence type="ECO:0000256" key="7">
    <source>
        <dbReference type="ARBA" id="ARBA00029447"/>
    </source>
</evidence>
<accession>A0A286GGH2</accession>
<reference evidence="14 15" key="1">
    <citation type="submission" date="2017-09" db="EMBL/GenBank/DDBJ databases">
        <authorList>
            <person name="Ehlers B."/>
            <person name="Leendertz F.H."/>
        </authorList>
    </citation>
    <scope>NUCLEOTIDE SEQUENCE [LARGE SCALE GENOMIC DNA]</scope>
    <source>
        <strain evidence="14 15">USBA 140</strain>
    </source>
</reference>
<evidence type="ECO:0000259" key="12">
    <source>
        <dbReference type="PROSITE" id="PS50111"/>
    </source>
</evidence>
<feature type="domain" description="HAMP" evidence="13">
    <location>
        <begin position="211"/>
        <end position="264"/>
    </location>
</feature>
<dbReference type="PROSITE" id="PS50885">
    <property type="entry name" value="HAMP"/>
    <property type="match status" value="1"/>
</dbReference>
<dbReference type="SMART" id="SM01049">
    <property type="entry name" value="Cache_2"/>
    <property type="match status" value="1"/>
</dbReference>
<dbReference type="InterPro" id="IPR003660">
    <property type="entry name" value="HAMP_dom"/>
</dbReference>
<comment type="subcellular location">
    <subcellularLocation>
        <location evidence="1">Cell membrane</location>
        <topology evidence="1">Multi-pass membrane protein</topology>
    </subcellularLocation>
</comment>
<dbReference type="EMBL" id="OCNJ01000004">
    <property type="protein sequence ID" value="SOD94598.1"/>
    <property type="molecule type" value="Genomic_DNA"/>
</dbReference>
<dbReference type="Gene3D" id="6.10.340.10">
    <property type="match status" value="1"/>
</dbReference>
<dbReference type="AlphaFoldDB" id="A0A286GGH2"/>
<evidence type="ECO:0000256" key="4">
    <source>
        <dbReference type="ARBA" id="ARBA00022989"/>
    </source>
</evidence>
<organism evidence="14 15">
    <name type="scientific">Caenispirillum bisanense</name>
    <dbReference type="NCBI Taxonomy" id="414052"/>
    <lineage>
        <taxon>Bacteria</taxon>
        <taxon>Pseudomonadati</taxon>
        <taxon>Pseudomonadota</taxon>
        <taxon>Alphaproteobacteria</taxon>
        <taxon>Rhodospirillales</taxon>
        <taxon>Novispirillaceae</taxon>
        <taxon>Caenispirillum</taxon>
    </lineage>
</organism>
<evidence type="ECO:0000256" key="8">
    <source>
        <dbReference type="PROSITE-ProRule" id="PRU00284"/>
    </source>
</evidence>
<dbReference type="PANTHER" id="PTHR32089">
    <property type="entry name" value="METHYL-ACCEPTING CHEMOTAXIS PROTEIN MCPB"/>
    <property type="match status" value="1"/>
</dbReference>
<evidence type="ECO:0000256" key="1">
    <source>
        <dbReference type="ARBA" id="ARBA00004651"/>
    </source>
</evidence>
<feature type="domain" description="Methyl-accepting transducer" evidence="12">
    <location>
        <begin position="305"/>
        <end position="534"/>
    </location>
</feature>
<dbReference type="PANTHER" id="PTHR32089:SF112">
    <property type="entry name" value="LYSOZYME-LIKE PROTEIN-RELATED"/>
    <property type="match status" value="1"/>
</dbReference>
<evidence type="ECO:0000256" key="3">
    <source>
        <dbReference type="ARBA" id="ARBA00022692"/>
    </source>
</evidence>
<feature type="transmembrane region" description="Helical" evidence="11">
    <location>
        <begin position="189"/>
        <end position="210"/>
    </location>
</feature>
<dbReference type="InterPro" id="IPR033480">
    <property type="entry name" value="sCache_2"/>
</dbReference>
<evidence type="ECO:0000256" key="2">
    <source>
        <dbReference type="ARBA" id="ARBA00022475"/>
    </source>
</evidence>
<dbReference type="Gene3D" id="3.30.450.20">
    <property type="entry name" value="PAS domain"/>
    <property type="match status" value="1"/>
</dbReference>
<dbReference type="Pfam" id="PF00015">
    <property type="entry name" value="MCPsignal"/>
    <property type="match status" value="1"/>
</dbReference>
<evidence type="ECO:0000313" key="15">
    <source>
        <dbReference type="Proteomes" id="UP000219621"/>
    </source>
</evidence>
<dbReference type="OrthoDB" id="7260004at2"/>
<dbReference type="Proteomes" id="UP000219621">
    <property type="component" value="Unassembled WGS sequence"/>
</dbReference>
<protein>
    <submittedName>
        <fullName evidence="14">Methyl-accepting chemotaxis sensory transducer with Cache sensor</fullName>
    </submittedName>
</protein>
<dbReference type="GO" id="GO:0007165">
    <property type="term" value="P:signal transduction"/>
    <property type="evidence" value="ECO:0007669"/>
    <property type="project" value="UniProtKB-KW"/>
</dbReference>
<dbReference type="PROSITE" id="PS50111">
    <property type="entry name" value="CHEMOTAXIS_TRANSDUC_2"/>
    <property type="match status" value="1"/>
</dbReference>
<keyword evidence="2" id="KW-1003">Cell membrane</keyword>
<keyword evidence="3 11" id="KW-0812">Transmembrane</keyword>
<dbReference type="Pfam" id="PF00672">
    <property type="entry name" value="HAMP"/>
    <property type="match status" value="1"/>
</dbReference>
<evidence type="ECO:0000259" key="13">
    <source>
        <dbReference type="PROSITE" id="PS50885"/>
    </source>
</evidence>
<evidence type="ECO:0000313" key="14">
    <source>
        <dbReference type="EMBL" id="SOD94598.1"/>
    </source>
</evidence>
<dbReference type="InterPro" id="IPR004089">
    <property type="entry name" value="MCPsignal_dom"/>
</dbReference>
<proteinExistence type="inferred from homology"/>
<dbReference type="GO" id="GO:0005886">
    <property type="term" value="C:plasma membrane"/>
    <property type="evidence" value="ECO:0007669"/>
    <property type="project" value="UniProtKB-SubCell"/>
</dbReference>
<keyword evidence="4 11" id="KW-1133">Transmembrane helix</keyword>
<dbReference type="SMART" id="SM00304">
    <property type="entry name" value="HAMP"/>
    <property type="match status" value="1"/>
</dbReference>
<dbReference type="CDD" id="cd06225">
    <property type="entry name" value="HAMP"/>
    <property type="match status" value="1"/>
</dbReference>